<sequence length="138" mass="15681">MEEEKDIKPYEISFLLKNEEDAALVVKKLSDHGAEIIGEGAVSYIRLTYPIKKEESAYFGYVHFKAAPEAIKSVSDSLKLEPKILRFLVVTPPLEKTIPRRLDFRRQTDRGAELPVIAPKVEPLSNAELEEKLEEISK</sequence>
<comment type="caution">
    <text evidence="4">The sequence shown here is derived from an EMBL/GenBank/DDBJ whole genome shotgun (WGS) entry which is preliminary data.</text>
</comment>
<keyword evidence="3" id="KW-0699">rRNA-binding</keyword>
<comment type="similarity">
    <text evidence="1 3">Belongs to the bacterial ribosomal protein bS6 family.</text>
</comment>
<dbReference type="GO" id="GO:0006412">
    <property type="term" value="P:translation"/>
    <property type="evidence" value="ECO:0007669"/>
    <property type="project" value="UniProtKB-UniRule"/>
</dbReference>
<dbReference type="GO" id="GO:0019843">
    <property type="term" value="F:rRNA binding"/>
    <property type="evidence" value="ECO:0007669"/>
    <property type="project" value="UniProtKB-UniRule"/>
</dbReference>
<dbReference type="InterPro" id="IPR000529">
    <property type="entry name" value="Ribosomal_bS6"/>
</dbReference>
<dbReference type="GO" id="GO:1990904">
    <property type="term" value="C:ribonucleoprotein complex"/>
    <property type="evidence" value="ECO:0007669"/>
    <property type="project" value="UniProtKB-KW"/>
</dbReference>
<evidence type="ECO:0000256" key="1">
    <source>
        <dbReference type="ARBA" id="ARBA00009512"/>
    </source>
</evidence>
<dbReference type="GO" id="GO:0005840">
    <property type="term" value="C:ribosome"/>
    <property type="evidence" value="ECO:0007669"/>
    <property type="project" value="UniProtKB-KW"/>
</dbReference>
<dbReference type="InterPro" id="IPR014717">
    <property type="entry name" value="Transl_elong_EF1B/ribsomal_bS6"/>
</dbReference>
<reference evidence="5" key="1">
    <citation type="submission" date="2017-09" db="EMBL/GenBank/DDBJ databases">
        <title>Depth-based differentiation of microbial function through sediment-hosted aquifers and enrichment of novel symbionts in the deep terrestrial subsurface.</title>
        <authorList>
            <person name="Probst A.J."/>
            <person name="Ladd B."/>
            <person name="Jarett J.K."/>
            <person name="Geller-Mcgrath D.E."/>
            <person name="Sieber C.M.K."/>
            <person name="Emerson J.B."/>
            <person name="Anantharaman K."/>
            <person name="Thomas B.C."/>
            <person name="Malmstrom R."/>
            <person name="Stieglmeier M."/>
            <person name="Klingl A."/>
            <person name="Woyke T."/>
            <person name="Ryan C.M."/>
            <person name="Banfield J.F."/>
        </authorList>
    </citation>
    <scope>NUCLEOTIDE SEQUENCE [LARGE SCALE GENOMIC DNA]</scope>
</reference>
<evidence type="ECO:0000256" key="3">
    <source>
        <dbReference type="HAMAP-Rule" id="MF_00360"/>
    </source>
</evidence>
<dbReference type="InterPro" id="IPR020814">
    <property type="entry name" value="Ribosomal_S6_plastid/chlpt"/>
</dbReference>
<dbReference type="GO" id="GO:0003735">
    <property type="term" value="F:structural constituent of ribosome"/>
    <property type="evidence" value="ECO:0007669"/>
    <property type="project" value="InterPro"/>
</dbReference>
<proteinExistence type="inferred from homology"/>
<dbReference type="Pfam" id="PF01250">
    <property type="entry name" value="Ribosomal_S6"/>
    <property type="match status" value="1"/>
</dbReference>
<dbReference type="HAMAP" id="MF_00360">
    <property type="entry name" value="Ribosomal_bS6"/>
    <property type="match status" value="1"/>
</dbReference>
<gene>
    <name evidence="3" type="primary">rpsF</name>
    <name evidence="4" type="ORF">CO020_00065</name>
</gene>
<evidence type="ECO:0000313" key="5">
    <source>
        <dbReference type="Proteomes" id="UP000229674"/>
    </source>
</evidence>
<evidence type="ECO:0000313" key="4">
    <source>
        <dbReference type="EMBL" id="PJC65550.1"/>
    </source>
</evidence>
<organism evidence="4 5">
    <name type="scientific">Candidatus Colwellbacteria bacterium CG_4_9_14_0_2_um_filter_50_12</name>
    <dbReference type="NCBI Taxonomy" id="1974538"/>
    <lineage>
        <taxon>Bacteria</taxon>
        <taxon>Candidatus Colwelliibacteriota</taxon>
    </lineage>
</organism>
<accession>A0A2M8G1M6</accession>
<keyword evidence="3" id="KW-0687">Ribonucleoprotein</keyword>
<dbReference type="Gene3D" id="3.30.70.60">
    <property type="match status" value="1"/>
</dbReference>
<protein>
    <recommendedName>
        <fullName evidence="2 3">Small ribosomal subunit protein bS6</fullName>
    </recommendedName>
</protein>
<comment type="function">
    <text evidence="3">Binds together with bS18 to 16S ribosomal RNA.</text>
</comment>
<dbReference type="EMBL" id="PFQX01000003">
    <property type="protein sequence ID" value="PJC65550.1"/>
    <property type="molecule type" value="Genomic_DNA"/>
</dbReference>
<dbReference type="Proteomes" id="UP000229674">
    <property type="component" value="Unassembled WGS sequence"/>
</dbReference>
<dbReference type="InterPro" id="IPR035980">
    <property type="entry name" value="Ribosomal_bS6_sf"/>
</dbReference>
<keyword evidence="3" id="KW-0694">RNA-binding</keyword>
<keyword evidence="3" id="KW-0689">Ribosomal protein</keyword>
<name>A0A2M8G1M6_9BACT</name>
<evidence type="ECO:0000256" key="2">
    <source>
        <dbReference type="ARBA" id="ARBA00035294"/>
    </source>
</evidence>
<dbReference type="AlphaFoldDB" id="A0A2M8G1M6"/>
<dbReference type="SUPFAM" id="SSF54995">
    <property type="entry name" value="Ribosomal protein S6"/>
    <property type="match status" value="1"/>
</dbReference>